<accession>A0ABS2KN84</accession>
<proteinExistence type="inferred from homology"/>
<keyword evidence="3 7" id="KW-0479">Metal-binding</keyword>
<evidence type="ECO:0000313" key="8">
    <source>
        <dbReference type="EMBL" id="MBM7413434.1"/>
    </source>
</evidence>
<gene>
    <name evidence="8" type="ORF">JOE42_000167</name>
</gene>
<comment type="caution">
    <text evidence="8">The sequence shown here is derived from an EMBL/GenBank/DDBJ whole genome shotgun (WGS) entry which is preliminary data.</text>
</comment>
<keyword evidence="2 7" id="KW-0349">Heme</keyword>
<reference evidence="8 9" key="1">
    <citation type="submission" date="2021-01" db="EMBL/GenBank/DDBJ databases">
        <title>Genomics of switchgrass bacterial isolates.</title>
        <authorList>
            <person name="Shade A."/>
        </authorList>
    </citation>
    <scope>NUCLEOTIDE SEQUENCE [LARGE SCALE GENOMIC DNA]</scope>
    <source>
        <strain evidence="8 9">PvP111</strain>
    </source>
</reference>
<keyword evidence="5 7" id="KW-0408">Iron</keyword>
<dbReference type="PANTHER" id="PTHR46696:SF1">
    <property type="entry name" value="CYTOCHROME P450 YJIB-RELATED"/>
    <property type="match status" value="1"/>
</dbReference>
<dbReference type="InterPro" id="IPR017972">
    <property type="entry name" value="Cyt_P450_CS"/>
</dbReference>
<dbReference type="PANTHER" id="PTHR46696">
    <property type="entry name" value="P450, PUTATIVE (EUROFUNG)-RELATED"/>
    <property type="match status" value="1"/>
</dbReference>
<protein>
    <submittedName>
        <fullName evidence="8">Cytochrome P450</fullName>
    </submittedName>
</protein>
<name>A0ABS2KN84_9NOCA</name>
<evidence type="ECO:0000256" key="5">
    <source>
        <dbReference type="ARBA" id="ARBA00023004"/>
    </source>
</evidence>
<dbReference type="InterPro" id="IPR001128">
    <property type="entry name" value="Cyt_P450"/>
</dbReference>
<evidence type="ECO:0000256" key="3">
    <source>
        <dbReference type="ARBA" id="ARBA00022723"/>
    </source>
</evidence>
<organism evidence="8 9">
    <name type="scientific">Rhodococcoides corynebacterioides</name>
    <dbReference type="NCBI Taxonomy" id="53972"/>
    <lineage>
        <taxon>Bacteria</taxon>
        <taxon>Bacillati</taxon>
        <taxon>Actinomycetota</taxon>
        <taxon>Actinomycetes</taxon>
        <taxon>Mycobacteriales</taxon>
        <taxon>Nocardiaceae</taxon>
        <taxon>Rhodococcoides</taxon>
    </lineage>
</organism>
<dbReference type="Pfam" id="PF00067">
    <property type="entry name" value="p450"/>
    <property type="match status" value="1"/>
</dbReference>
<dbReference type="Gene3D" id="1.10.630.10">
    <property type="entry name" value="Cytochrome P450"/>
    <property type="match status" value="1"/>
</dbReference>
<keyword evidence="9" id="KW-1185">Reference proteome</keyword>
<comment type="similarity">
    <text evidence="1 7">Belongs to the cytochrome P450 family.</text>
</comment>
<dbReference type="PROSITE" id="PS00086">
    <property type="entry name" value="CYTOCHROME_P450"/>
    <property type="match status" value="1"/>
</dbReference>
<dbReference type="SUPFAM" id="SSF48264">
    <property type="entry name" value="Cytochrome P450"/>
    <property type="match status" value="1"/>
</dbReference>
<sequence>MRTDPAVPRYTEDIYSTAAILDPYPHYAEMRALGPVVWLTRQKVHAITRYAECKATLLDDGTFVSGDGVALNPVANRLGRGTTLHSDGDEHTQKRSVLAHRLTPKAVRKMASAVQDKAEQIVDAAMTQQCIDGVDDLATALPTSIVPDLVGWPEDGRDELLRWAGATFDALGPMNRHAVTATRAASEMMAYSRRVVRERSVLPGSMGADVLAAADEGRIERSQCPALMIDYLGPSLDTTIGAISGALHLFATHPDQWQAIREDPSLIPNAVNEVVRYESPIRAFSRRAVRQETIGDVVIPRGARVLVLYASANRDPREWHDPDSFDITRDASRQLGFGSGVHGCAGQGLARLEASTILRVLSERVERIELTGRPSRVVNNVIHRFDRLPLRLVAAERRSS</sequence>
<dbReference type="RefSeq" id="WP_204866068.1">
    <property type="nucleotide sequence ID" value="NZ_JAFBBK010000001.1"/>
</dbReference>
<evidence type="ECO:0000256" key="6">
    <source>
        <dbReference type="ARBA" id="ARBA00023033"/>
    </source>
</evidence>
<evidence type="ECO:0000256" key="2">
    <source>
        <dbReference type="ARBA" id="ARBA00022617"/>
    </source>
</evidence>
<dbReference type="Proteomes" id="UP000703038">
    <property type="component" value="Unassembled WGS sequence"/>
</dbReference>
<evidence type="ECO:0000256" key="7">
    <source>
        <dbReference type="RuleBase" id="RU000461"/>
    </source>
</evidence>
<keyword evidence="6 7" id="KW-0503">Monooxygenase</keyword>
<dbReference type="InterPro" id="IPR036396">
    <property type="entry name" value="Cyt_P450_sf"/>
</dbReference>
<dbReference type="CDD" id="cd11037">
    <property type="entry name" value="CYP199A2-like"/>
    <property type="match status" value="1"/>
</dbReference>
<dbReference type="EMBL" id="JAFBBK010000001">
    <property type="protein sequence ID" value="MBM7413434.1"/>
    <property type="molecule type" value="Genomic_DNA"/>
</dbReference>
<evidence type="ECO:0000256" key="4">
    <source>
        <dbReference type="ARBA" id="ARBA00023002"/>
    </source>
</evidence>
<dbReference type="InterPro" id="IPR002397">
    <property type="entry name" value="Cyt_P450_B"/>
</dbReference>
<evidence type="ECO:0000256" key="1">
    <source>
        <dbReference type="ARBA" id="ARBA00010617"/>
    </source>
</evidence>
<dbReference type="PRINTS" id="PR00359">
    <property type="entry name" value="BP450"/>
</dbReference>
<evidence type="ECO:0000313" key="9">
    <source>
        <dbReference type="Proteomes" id="UP000703038"/>
    </source>
</evidence>
<keyword evidence="4 7" id="KW-0560">Oxidoreductase</keyword>